<gene>
    <name evidence="2" type="ORF">E5988_15650</name>
</gene>
<protein>
    <submittedName>
        <fullName evidence="2">Excalibur calcium-binding domain-containing protein</fullName>
    </submittedName>
</protein>
<proteinExistence type="predicted"/>
<reference evidence="2 3" key="1">
    <citation type="submission" date="2019-04" db="EMBL/GenBank/DDBJ databases">
        <title>Microbes associate with the intestines of laboratory mice.</title>
        <authorList>
            <person name="Navarre W."/>
            <person name="Wong E."/>
            <person name="Huang K.C."/>
            <person name="Tropini C."/>
            <person name="Ng K."/>
            <person name="Yu B."/>
        </authorList>
    </citation>
    <scope>NUCLEOTIDE SEQUENCE [LARGE SCALE GENOMIC DNA]</scope>
    <source>
        <strain evidence="2 3">NM83_B4-11</strain>
    </source>
</reference>
<dbReference type="Proteomes" id="UP000308038">
    <property type="component" value="Unassembled WGS sequence"/>
</dbReference>
<keyword evidence="3" id="KW-1185">Reference proteome</keyword>
<dbReference type="SMART" id="SM00894">
    <property type="entry name" value="Excalibur"/>
    <property type="match status" value="1"/>
</dbReference>
<sequence>MVIAVVWFATPTLHRWWNNAQRTPEQIAKVEQSVYYHGCNDARAAGVAPIHRGEPGYRPEMDGDNDGVACEPYY</sequence>
<evidence type="ECO:0000313" key="3">
    <source>
        <dbReference type="Proteomes" id="UP000308038"/>
    </source>
</evidence>
<dbReference type="Pfam" id="PF05901">
    <property type="entry name" value="Excalibur"/>
    <property type="match status" value="1"/>
</dbReference>
<feature type="domain" description="Excalibur calcium-binding" evidence="1">
    <location>
        <begin position="35"/>
        <end position="71"/>
    </location>
</feature>
<comment type="caution">
    <text evidence="2">The sequence shown here is derived from an EMBL/GenBank/DDBJ whole genome shotgun (WGS) entry which is preliminary data.</text>
</comment>
<dbReference type="InterPro" id="IPR008613">
    <property type="entry name" value="Excalibur_Ca-bd_domain"/>
</dbReference>
<name>A0ABY2QDK0_9SPHN</name>
<organism evidence="2 3">
    <name type="scientific">Sphingomonas olei</name>
    <dbReference type="NCBI Taxonomy" id="1886787"/>
    <lineage>
        <taxon>Bacteria</taxon>
        <taxon>Pseudomonadati</taxon>
        <taxon>Pseudomonadota</taxon>
        <taxon>Alphaproteobacteria</taxon>
        <taxon>Sphingomonadales</taxon>
        <taxon>Sphingomonadaceae</taxon>
        <taxon>Sphingomonas</taxon>
    </lineage>
</organism>
<dbReference type="EMBL" id="SSTI01000015">
    <property type="protein sequence ID" value="THG37792.1"/>
    <property type="molecule type" value="Genomic_DNA"/>
</dbReference>
<evidence type="ECO:0000259" key="1">
    <source>
        <dbReference type="SMART" id="SM00894"/>
    </source>
</evidence>
<evidence type="ECO:0000313" key="2">
    <source>
        <dbReference type="EMBL" id="THG37792.1"/>
    </source>
</evidence>
<accession>A0ABY2QDK0</accession>